<gene>
    <name evidence="1" type="ORF">DdX_03700</name>
</gene>
<accession>A0AAD4NFR7</accession>
<organism evidence="1 2">
    <name type="scientific">Ditylenchus destructor</name>
    <dbReference type="NCBI Taxonomy" id="166010"/>
    <lineage>
        <taxon>Eukaryota</taxon>
        <taxon>Metazoa</taxon>
        <taxon>Ecdysozoa</taxon>
        <taxon>Nematoda</taxon>
        <taxon>Chromadorea</taxon>
        <taxon>Rhabditida</taxon>
        <taxon>Tylenchina</taxon>
        <taxon>Tylenchomorpha</taxon>
        <taxon>Sphaerularioidea</taxon>
        <taxon>Anguinidae</taxon>
        <taxon>Anguininae</taxon>
        <taxon>Ditylenchus</taxon>
    </lineage>
</organism>
<keyword evidence="2" id="KW-1185">Reference proteome</keyword>
<evidence type="ECO:0000313" key="1">
    <source>
        <dbReference type="EMBL" id="KAI1723539.1"/>
    </source>
</evidence>
<name>A0AAD4NFR7_9BILA</name>
<dbReference type="EMBL" id="JAKKPZ010000003">
    <property type="protein sequence ID" value="KAI1723539.1"/>
    <property type="molecule type" value="Genomic_DNA"/>
</dbReference>
<reference evidence="1" key="1">
    <citation type="submission" date="2022-01" db="EMBL/GenBank/DDBJ databases">
        <title>Genome Sequence Resource for Two Populations of Ditylenchus destructor, the Migratory Endoparasitic Phytonematode.</title>
        <authorList>
            <person name="Zhang H."/>
            <person name="Lin R."/>
            <person name="Xie B."/>
        </authorList>
    </citation>
    <scope>NUCLEOTIDE SEQUENCE</scope>
    <source>
        <strain evidence="1">BazhouSP</strain>
    </source>
</reference>
<evidence type="ECO:0000313" key="2">
    <source>
        <dbReference type="Proteomes" id="UP001201812"/>
    </source>
</evidence>
<dbReference type="Proteomes" id="UP001201812">
    <property type="component" value="Unassembled WGS sequence"/>
</dbReference>
<dbReference type="AlphaFoldDB" id="A0AAD4NFR7"/>
<comment type="caution">
    <text evidence="1">The sequence shown here is derived from an EMBL/GenBank/DDBJ whole genome shotgun (WGS) entry which is preliminary data.</text>
</comment>
<protein>
    <recommendedName>
        <fullName evidence="3">F-box domain-containing protein</fullName>
    </recommendedName>
</protein>
<proteinExistence type="predicted"/>
<sequence length="324" mass="38249">MSASLQLMYEMFRFLNRDELDYVSRTCRFTHAIINRHFSVKPYRYLRHTMLVAHRDSSGLTLHLEKWLEDDSGFSGYIYFNYAFLQREWLPFDLRRYHLEILRPFFSEHLRIEFVKISIEGHPFAPDEVAALASVSHIWAGQIMKITGYSDVDEGAQNFMFKPVDLFFTTPNLLGCRQMTLTDVAFFTPLKSYPIVFTLNVVVVEMFEAYVSHQIILDFIECKKSHPQSDTTLVLDIYRLMDVSILVNEFKKNFLSDSCTGSFRILFANNTKYDIYDNEFSLRNPNTDEVLQLRKISRNEASRYCYIDVMEYQSFSVMDRSFVF</sequence>
<evidence type="ECO:0008006" key="3">
    <source>
        <dbReference type="Google" id="ProtNLM"/>
    </source>
</evidence>